<evidence type="ECO:0000256" key="1">
    <source>
        <dbReference type="SAM" id="Phobius"/>
    </source>
</evidence>
<protein>
    <submittedName>
        <fullName evidence="2">ABA4-like family protein</fullName>
    </submittedName>
</protein>
<sequence length="143" mass="16297">MQPEPIFSFASTFVLVGWILLIFAFRWKHTLTIVRLGVILLLSILYTFLIITHFGDGDGGFGSLEEVSLLFENPWALLAGWVHYLAFDLFVGSWEVQNARSVGISHWFVIPCLLLTFLFGPLGLLLYLIIRTAYTKQMTHEFA</sequence>
<dbReference type="EMBL" id="CP120682">
    <property type="protein sequence ID" value="WKN39542.1"/>
    <property type="molecule type" value="Genomic_DNA"/>
</dbReference>
<dbReference type="Pfam" id="PF14108">
    <property type="entry name" value="ABA4-like"/>
    <property type="match status" value="1"/>
</dbReference>
<proteinExistence type="predicted"/>
<dbReference type="InterPro" id="IPR025461">
    <property type="entry name" value="ABA4-like"/>
</dbReference>
<name>A0AA49GRX3_9BACT</name>
<reference evidence="2" key="2">
    <citation type="journal article" date="2024" name="Antonie Van Leeuwenhoek">
        <title>Roseihalotalea indica gen. nov., sp. nov., a halophilic Bacteroidetes from mesopelagic Southwest Indian Ocean with higher carbohydrate metabolic potential.</title>
        <authorList>
            <person name="Chen B."/>
            <person name="Zhang M."/>
            <person name="Lin D."/>
            <person name="Ye J."/>
            <person name="Tang K."/>
        </authorList>
    </citation>
    <scope>NUCLEOTIDE SEQUENCE</scope>
    <source>
        <strain evidence="2">TK19036</strain>
    </source>
</reference>
<keyword evidence="1" id="KW-0812">Transmembrane</keyword>
<reference evidence="2" key="1">
    <citation type="journal article" date="2023" name="Comput. Struct. Biotechnol. J.">
        <title>Discovery of a novel marine Bacteroidetes with a rich repertoire of carbohydrate-active enzymes.</title>
        <authorList>
            <person name="Chen B."/>
            <person name="Liu G."/>
            <person name="Chen Q."/>
            <person name="Wang H."/>
            <person name="Liu L."/>
            <person name="Tang K."/>
        </authorList>
    </citation>
    <scope>NUCLEOTIDE SEQUENCE</scope>
    <source>
        <strain evidence="2">TK19036</strain>
    </source>
</reference>
<organism evidence="2">
    <name type="scientific">Roseihalotalea indica</name>
    <dbReference type="NCBI Taxonomy" id="2867963"/>
    <lineage>
        <taxon>Bacteria</taxon>
        <taxon>Pseudomonadati</taxon>
        <taxon>Bacteroidota</taxon>
        <taxon>Cytophagia</taxon>
        <taxon>Cytophagales</taxon>
        <taxon>Catalimonadaceae</taxon>
        <taxon>Roseihalotalea</taxon>
    </lineage>
</organism>
<dbReference type="AlphaFoldDB" id="A0AA49GRX3"/>
<accession>A0AA49GRX3</accession>
<gene>
    <name evidence="2" type="ORF">K4G66_12650</name>
</gene>
<feature type="transmembrane region" description="Helical" evidence="1">
    <location>
        <begin position="108"/>
        <end position="130"/>
    </location>
</feature>
<keyword evidence="1" id="KW-0472">Membrane</keyword>
<keyword evidence="1" id="KW-1133">Transmembrane helix</keyword>
<feature type="transmembrane region" description="Helical" evidence="1">
    <location>
        <begin position="32"/>
        <end position="55"/>
    </location>
</feature>
<feature type="transmembrane region" description="Helical" evidence="1">
    <location>
        <begin position="6"/>
        <end position="25"/>
    </location>
</feature>
<evidence type="ECO:0000313" key="2">
    <source>
        <dbReference type="EMBL" id="WKN39542.1"/>
    </source>
</evidence>